<protein>
    <submittedName>
        <fullName evidence="1">(diamondback moth) hypothetical protein</fullName>
    </submittedName>
</protein>
<gene>
    <name evidence="1" type="ORF">PLXY2_LOCUS2634</name>
</gene>
<proteinExistence type="predicted"/>
<comment type="caution">
    <text evidence="1">The sequence shown here is derived from an EMBL/GenBank/DDBJ whole genome shotgun (WGS) entry which is preliminary data.</text>
</comment>
<organism evidence="1 2">
    <name type="scientific">Plutella xylostella</name>
    <name type="common">Diamondback moth</name>
    <name type="synonym">Plutella maculipennis</name>
    <dbReference type="NCBI Taxonomy" id="51655"/>
    <lineage>
        <taxon>Eukaryota</taxon>
        <taxon>Metazoa</taxon>
        <taxon>Ecdysozoa</taxon>
        <taxon>Arthropoda</taxon>
        <taxon>Hexapoda</taxon>
        <taxon>Insecta</taxon>
        <taxon>Pterygota</taxon>
        <taxon>Neoptera</taxon>
        <taxon>Endopterygota</taxon>
        <taxon>Lepidoptera</taxon>
        <taxon>Glossata</taxon>
        <taxon>Ditrysia</taxon>
        <taxon>Yponomeutoidea</taxon>
        <taxon>Plutellidae</taxon>
        <taxon>Plutella</taxon>
    </lineage>
</organism>
<reference evidence="1" key="1">
    <citation type="submission" date="2020-11" db="EMBL/GenBank/DDBJ databases">
        <authorList>
            <person name="Whiteford S."/>
        </authorList>
    </citation>
    <scope>NUCLEOTIDE SEQUENCE</scope>
</reference>
<dbReference type="Proteomes" id="UP000653454">
    <property type="component" value="Unassembled WGS sequence"/>
</dbReference>
<evidence type="ECO:0000313" key="2">
    <source>
        <dbReference type="Proteomes" id="UP000653454"/>
    </source>
</evidence>
<dbReference type="EMBL" id="CAJHNJ030000006">
    <property type="protein sequence ID" value="CAG9100727.1"/>
    <property type="molecule type" value="Genomic_DNA"/>
</dbReference>
<keyword evidence="2" id="KW-1185">Reference proteome</keyword>
<sequence>MKEECKLCSASGWCGAAAPTDFSISSLMRPAAPAPSQRALLMQLLKLGDYPPSPPLHHAAAAGKPTPCTLCDPLATVWPHGRRWAAYTGIKKCNKEDEDTMTLESGHMFYHQEGDQLSQGGVGFLVNKTLVNNVVEISSVSNRVAYLPST</sequence>
<evidence type="ECO:0000313" key="1">
    <source>
        <dbReference type="EMBL" id="CAG9100727.1"/>
    </source>
</evidence>
<dbReference type="AlphaFoldDB" id="A0A8S4DLF5"/>
<name>A0A8S4DLF5_PLUXY</name>
<accession>A0A8S4DLF5</accession>